<evidence type="ECO:0000313" key="4">
    <source>
        <dbReference type="EMBL" id="GLR53460.1"/>
    </source>
</evidence>
<evidence type="ECO:0000256" key="1">
    <source>
        <dbReference type="ARBA" id="ARBA00023002"/>
    </source>
</evidence>
<dbReference type="Pfam" id="PF22725">
    <property type="entry name" value="GFO_IDH_MocA_C3"/>
    <property type="match status" value="1"/>
</dbReference>
<accession>A0ABQ5ZN02</accession>
<dbReference type="InterPro" id="IPR036291">
    <property type="entry name" value="NAD(P)-bd_dom_sf"/>
</dbReference>
<dbReference type="Gene3D" id="3.40.50.720">
    <property type="entry name" value="NAD(P)-binding Rossmann-like Domain"/>
    <property type="match status" value="1"/>
</dbReference>
<dbReference type="PANTHER" id="PTHR43818:SF11">
    <property type="entry name" value="BCDNA.GH03377"/>
    <property type="match status" value="1"/>
</dbReference>
<dbReference type="Pfam" id="PF01408">
    <property type="entry name" value="GFO_IDH_MocA"/>
    <property type="match status" value="1"/>
</dbReference>
<dbReference type="SUPFAM" id="SSF51735">
    <property type="entry name" value="NAD(P)-binding Rossmann-fold domains"/>
    <property type="match status" value="1"/>
</dbReference>
<gene>
    <name evidence="4" type="ORF">GCM10007923_46750</name>
</gene>
<evidence type="ECO:0000259" key="3">
    <source>
        <dbReference type="Pfam" id="PF22725"/>
    </source>
</evidence>
<evidence type="ECO:0000259" key="2">
    <source>
        <dbReference type="Pfam" id="PF01408"/>
    </source>
</evidence>
<organism evidence="4 5">
    <name type="scientific">Shinella yambaruensis</name>
    <dbReference type="NCBI Taxonomy" id="415996"/>
    <lineage>
        <taxon>Bacteria</taxon>
        <taxon>Pseudomonadati</taxon>
        <taxon>Pseudomonadota</taxon>
        <taxon>Alphaproteobacteria</taxon>
        <taxon>Hyphomicrobiales</taxon>
        <taxon>Rhizobiaceae</taxon>
        <taxon>Shinella</taxon>
    </lineage>
</organism>
<dbReference type="EMBL" id="BSOP01000039">
    <property type="protein sequence ID" value="GLR53460.1"/>
    <property type="molecule type" value="Genomic_DNA"/>
</dbReference>
<keyword evidence="1" id="KW-0560">Oxidoreductase</keyword>
<dbReference type="SUPFAM" id="SSF55347">
    <property type="entry name" value="Glyceraldehyde-3-phosphate dehydrogenase-like, C-terminal domain"/>
    <property type="match status" value="1"/>
</dbReference>
<dbReference type="Proteomes" id="UP001156702">
    <property type="component" value="Unassembled WGS sequence"/>
</dbReference>
<comment type="caution">
    <text evidence="4">The sequence shown here is derived from an EMBL/GenBank/DDBJ whole genome shotgun (WGS) entry which is preliminary data.</text>
</comment>
<feature type="domain" description="Gfo/Idh/MocA-like oxidoreductase N-terminal" evidence="2">
    <location>
        <begin position="10"/>
        <end position="128"/>
    </location>
</feature>
<name>A0ABQ5ZN02_9HYPH</name>
<dbReference type="InterPro" id="IPR000683">
    <property type="entry name" value="Gfo/Idh/MocA-like_OxRdtase_N"/>
</dbReference>
<evidence type="ECO:0000313" key="5">
    <source>
        <dbReference type="Proteomes" id="UP001156702"/>
    </source>
</evidence>
<reference evidence="5" key="1">
    <citation type="journal article" date="2019" name="Int. J. Syst. Evol. Microbiol.">
        <title>The Global Catalogue of Microorganisms (GCM) 10K type strain sequencing project: providing services to taxonomists for standard genome sequencing and annotation.</title>
        <authorList>
            <consortium name="The Broad Institute Genomics Platform"/>
            <consortium name="The Broad Institute Genome Sequencing Center for Infectious Disease"/>
            <person name="Wu L."/>
            <person name="Ma J."/>
        </authorList>
    </citation>
    <scope>NUCLEOTIDE SEQUENCE [LARGE SCALE GENOMIC DNA]</scope>
    <source>
        <strain evidence="5">NBRC 102122</strain>
    </source>
</reference>
<dbReference type="InterPro" id="IPR055170">
    <property type="entry name" value="GFO_IDH_MocA-like_dom"/>
</dbReference>
<protein>
    <submittedName>
        <fullName evidence="4">Oxidoreductase</fullName>
    </submittedName>
</protein>
<dbReference type="InterPro" id="IPR050463">
    <property type="entry name" value="Gfo/Idh/MocA_oxidrdct_glycsds"/>
</dbReference>
<proteinExistence type="predicted"/>
<feature type="domain" description="GFO/IDH/MocA-like oxidoreductase" evidence="3">
    <location>
        <begin position="137"/>
        <end position="266"/>
    </location>
</feature>
<dbReference type="RefSeq" id="WP_244769780.1">
    <property type="nucleotide sequence ID" value="NZ_BSOP01000039.1"/>
</dbReference>
<keyword evidence="5" id="KW-1185">Reference proteome</keyword>
<dbReference type="Gene3D" id="3.30.360.10">
    <property type="entry name" value="Dihydrodipicolinate Reductase, domain 2"/>
    <property type="match status" value="1"/>
</dbReference>
<dbReference type="PANTHER" id="PTHR43818">
    <property type="entry name" value="BCDNA.GH03377"/>
    <property type="match status" value="1"/>
</dbReference>
<sequence length="355" mass="37813">MSRSAADRIAVAVIGAGFIADYHIDGLRAAGGADVAALVGRRAEATRARATALGIGRAETDYRCVLDDSAIDAVVIATPDDTHERIAIDALEAGKSVLLQKPMALDSAQCRAILAADERAGRRLTVSFMHRYFPEVRWLRNQIAAGALGAIHSVRLRNATPGADWNDWFFKPGNVSGGVVMQLGVHGIDLVQHLLGPIETVAADMMTAKPERRLADGRTVRTELEDNVLATYRLAGGARVSHEMSYTELAGCDRFRLELYAERGTVWLRTERGAATIHAPSVTGAAGWVTPDLPEEPLGAAHHRHWLSVVRGEAPADDTAAAGLRSVEVAETLYAAARSGTRMPVGGQGEKAGCA</sequence>